<evidence type="ECO:0000313" key="11">
    <source>
        <dbReference type="Proteomes" id="UP000002258"/>
    </source>
</evidence>
<dbReference type="Pfam" id="PF00107">
    <property type="entry name" value="ADH_zinc_N"/>
    <property type="match status" value="1"/>
</dbReference>
<dbReference type="OMA" id="IPFMHIS"/>
<dbReference type="RefSeq" id="XP_001387001.2">
    <property type="nucleotide sequence ID" value="XM_001386964.1"/>
</dbReference>
<dbReference type="Proteomes" id="UP000002258">
    <property type="component" value="Chromosome 1"/>
</dbReference>
<dbReference type="InParanoid" id="A3GIE9"/>
<dbReference type="GO" id="GO:0008270">
    <property type="term" value="F:zinc ion binding"/>
    <property type="evidence" value="ECO:0007669"/>
    <property type="project" value="InterPro"/>
</dbReference>
<dbReference type="OrthoDB" id="3941538at2759"/>
<name>A3GIE9_PICST</name>
<keyword evidence="6" id="KW-0520">NAD</keyword>
<dbReference type="PANTHER" id="PTHR43161:SF4">
    <property type="entry name" value="D-XYLULOSE REDUCTASE"/>
    <property type="match status" value="1"/>
</dbReference>
<evidence type="ECO:0000259" key="9">
    <source>
        <dbReference type="Pfam" id="PF08240"/>
    </source>
</evidence>
<evidence type="ECO:0000256" key="6">
    <source>
        <dbReference type="ARBA" id="ARBA00023027"/>
    </source>
</evidence>
<proteinExistence type="inferred from homology"/>
<dbReference type="SUPFAM" id="SSF50129">
    <property type="entry name" value="GroES-like"/>
    <property type="match status" value="1"/>
</dbReference>
<feature type="domain" description="Alcohol dehydrogenase-like C-terminal" evidence="8">
    <location>
        <begin position="197"/>
        <end position="334"/>
    </location>
</feature>
<sequence length="381" mass="41366">MSPSKESLKFSKENTCLKLTSDRQLVIDSEPIPICGRNEVLVHIKCTGICGSDIHVWKAGGIGNLQLKSDLILGHECSGEIIHIGSEVTEDFEIGNKVAIEPQLPCGICFLCTNGNMNLCLNVDFMGMPGMPGRSPSIHGSIQRYKTLDPRFVYKLPDNVTYEEGALVEVLSVGYHGIQKAGGLELGKPCAIAGCGPIGLATLILAEAAGAYPIVVTDVSQEKLNFAKSLVPSVYTYKVQTNLSPKESAENVRKLFGKTEYEMPSVVLECTGVASSINTCAYIVRRKGCLTILGVSGRNEIDGFPFMQLSFGEVDVRFINRYHDSWPPVINLIASGKIDVKKFVTHTFPLEKAHVALETVSNPAISTIKVMVKDDEDSLTL</sequence>
<evidence type="ECO:0000256" key="1">
    <source>
        <dbReference type="ARBA" id="ARBA00001947"/>
    </source>
</evidence>
<dbReference type="GO" id="GO:0006062">
    <property type="term" value="P:sorbitol catabolic process"/>
    <property type="evidence" value="ECO:0007669"/>
    <property type="project" value="TreeGrafter"/>
</dbReference>
<dbReference type="PANTHER" id="PTHR43161">
    <property type="entry name" value="SORBITOL DEHYDROGENASE"/>
    <property type="match status" value="1"/>
</dbReference>
<keyword evidence="3 7" id="KW-0479">Metal-binding</keyword>
<dbReference type="Gene3D" id="3.40.50.720">
    <property type="entry name" value="NAD(P)-binding Rossmann-like Domain"/>
    <property type="match status" value="1"/>
</dbReference>
<dbReference type="InterPro" id="IPR036291">
    <property type="entry name" value="NAD(P)-bd_dom_sf"/>
</dbReference>
<dbReference type="KEGG" id="pic:PICST_40172"/>
<evidence type="ECO:0000259" key="8">
    <source>
        <dbReference type="Pfam" id="PF00107"/>
    </source>
</evidence>
<keyword evidence="11" id="KW-1185">Reference proteome</keyword>
<evidence type="ECO:0000256" key="7">
    <source>
        <dbReference type="RuleBase" id="RU361277"/>
    </source>
</evidence>
<gene>
    <name evidence="10" type="primary">SOR3</name>
    <name evidence="10" type="ORF">PICST_40172</name>
</gene>
<dbReference type="InterPro" id="IPR013149">
    <property type="entry name" value="ADH-like_C"/>
</dbReference>
<dbReference type="CDD" id="cd05285">
    <property type="entry name" value="sorbitol_DH"/>
    <property type="match status" value="1"/>
</dbReference>
<dbReference type="InterPro" id="IPR013154">
    <property type="entry name" value="ADH-like_N"/>
</dbReference>
<dbReference type="HOGENOM" id="CLU_026673_11_5_1"/>
<protein>
    <submittedName>
        <fullName evidence="10">Sorbitol dehydrogenase (L-iditol 2-dehydrogenase)</fullName>
    </submittedName>
</protein>
<dbReference type="FunFam" id="3.40.50.720:FF:000068">
    <property type="entry name" value="Sorbitol dehydrogenase"/>
    <property type="match status" value="1"/>
</dbReference>
<comment type="cofactor">
    <cofactor evidence="1 7">
        <name>Zn(2+)</name>
        <dbReference type="ChEBI" id="CHEBI:29105"/>
    </cofactor>
</comment>
<keyword evidence="4 7" id="KW-0862">Zinc</keyword>
<evidence type="ECO:0000256" key="2">
    <source>
        <dbReference type="ARBA" id="ARBA00008072"/>
    </source>
</evidence>
<comment type="similarity">
    <text evidence="2 7">Belongs to the zinc-containing alcohol dehydrogenase family.</text>
</comment>
<dbReference type="GO" id="GO:0003939">
    <property type="term" value="F:L-iditol 2-dehydrogenase (NAD+) activity"/>
    <property type="evidence" value="ECO:0007669"/>
    <property type="project" value="TreeGrafter"/>
</dbReference>
<keyword evidence="5" id="KW-0560">Oxidoreductase</keyword>
<organism evidence="10 11">
    <name type="scientific">Scheffersomyces stipitis (strain ATCC 58785 / CBS 6054 / NBRC 10063 / NRRL Y-11545)</name>
    <name type="common">Yeast</name>
    <name type="synonym">Pichia stipitis</name>
    <dbReference type="NCBI Taxonomy" id="322104"/>
    <lineage>
        <taxon>Eukaryota</taxon>
        <taxon>Fungi</taxon>
        <taxon>Dikarya</taxon>
        <taxon>Ascomycota</taxon>
        <taxon>Saccharomycotina</taxon>
        <taxon>Pichiomycetes</taxon>
        <taxon>Debaryomycetaceae</taxon>
        <taxon>Scheffersomyces</taxon>
    </lineage>
</organism>
<evidence type="ECO:0000256" key="3">
    <source>
        <dbReference type="ARBA" id="ARBA00022723"/>
    </source>
</evidence>
<evidence type="ECO:0000256" key="4">
    <source>
        <dbReference type="ARBA" id="ARBA00022833"/>
    </source>
</evidence>
<dbReference type="Pfam" id="PF08240">
    <property type="entry name" value="ADH_N"/>
    <property type="match status" value="1"/>
</dbReference>
<dbReference type="PROSITE" id="PS00059">
    <property type="entry name" value="ADH_ZINC"/>
    <property type="match status" value="1"/>
</dbReference>
<feature type="domain" description="Alcohol dehydrogenase-like N-terminal" evidence="9">
    <location>
        <begin position="37"/>
        <end position="158"/>
    </location>
</feature>
<evidence type="ECO:0000313" key="10">
    <source>
        <dbReference type="EMBL" id="EAZ62978.2"/>
    </source>
</evidence>
<dbReference type="Gene3D" id="3.90.180.10">
    <property type="entry name" value="Medium-chain alcohol dehydrogenases, catalytic domain"/>
    <property type="match status" value="1"/>
</dbReference>
<dbReference type="AlphaFoldDB" id="A3GIE9"/>
<dbReference type="InterPro" id="IPR002328">
    <property type="entry name" value="ADH_Zn_CS"/>
</dbReference>
<evidence type="ECO:0000256" key="5">
    <source>
        <dbReference type="ARBA" id="ARBA00023002"/>
    </source>
</evidence>
<dbReference type="InterPro" id="IPR011032">
    <property type="entry name" value="GroES-like_sf"/>
</dbReference>
<comment type="caution">
    <text evidence="10">The sequence shown here is derived from an EMBL/GenBank/DDBJ whole genome shotgun (WGS) entry which is preliminary data.</text>
</comment>
<dbReference type="EMBL" id="AAVQ01000002">
    <property type="protein sequence ID" value="EAZ62978.2"/>
    <property type="molecule type" value="Genomic_DNA"/>
</dbReference>
<dbReference type="SUPFAM" id="SSF51735">
    <property type="entry name" value="NAD(P)-binding Rossmann-fold domains"/>
    <property type="match status" value="1"/>
</dbReference>
<dbReference type="eggNOG" id="KOG0024">
    <property type="taxonomic scope" value="Eukaryota"/>
</dbReference>
<accession>A3GIE9</accession>
<reference evidence="10 11" key="1">
    <citation type="journal article" date="2007" name="Nat. Biotechnol.">
        <title>Genome sequence of the lignocellulose-bioconverting and xylose-fermenting yeast Pichia stipitis.</title>
        <authorList>
            <person name="Jeffries T.W."/>
            <person name="Grigoriev I.V."/>
            <person name="Grimwood J."/>
            <person name="Laplaza J.M."/>
            <person name="Aerts A."/>
            <person name="Salamov A."/>
            <person name="Schmutz J."/>
            <person name="Lindquist E."/>
            <person name="Dehal P."/>
            <person name="Shapiro H."/>
            <person name="Jin Y.S."/>
            <person name="Passoth V."/>
            <person name="Richardson P.M."/>
        </authorList>
    </citation>
    <scope>NUCLEOTIDE SEQUENCE [LARGE SCALE GENOMIC DNA]</scope>
    <source>
        <strain evidence="11">ATCC 58785 / CBS 6054 / NBRC 10063 / NRRL Y-11545</strain>
    </source>
</reference>
<dbReference type="InterPro" id="IPR045306">
    <property type="entry name" value="SDH-like"/>
</dbReference>
<dbReference type="GeneID" id="4852048"/>
<dbReference type="STRING" id="322104.A3GIE9"/>